<feature type="signal peptide" evidence="2">
    <location>
        <begin position="1"/>
        <end position="22"/>
    </location>
</feature>
<dbReference type="AlphaFoldDB" id="A0A9X4BV92"/>
<dbReference type="EMBL" id="JANWTP010000104">
    <property type="protein sequence ID" value="MDC8640216.1"/>
    <property type="molecule type" value="Genomic_DNA"/>
</dbReference>
<feature type="region of interest" description="Disordered" evidence="1">
    <location>
        <begin position="156"/>
        <end position="182"/>
    </location>
</feature>
<feature type="chain" id="PRO_5040896513" description="RHS repeat-associated core domain-containing protein" evidence="2">
    <location>
        <begin position="23"/>
        <end position="250"/>
    </location>
</feature>
<keyword evidence="2" id="KW-0732">Signal</keyword>
<gene>
    <name evidence="3" type="ORF">NY667_20990</name>
</gene>
<feature type="compositionally biased region" description="Polar residues" evidence="1">
    <location>
        <begin position="76"/>
        <end position="102"/>
    </location>
</feature>
<feature type="region of interest" description="Disordered" evidence="1">
    <location>
        <begin position="70"/>
        <end position="102"/>
    </location>
</feature>
<accession>A0A9X4BV92</accession>
<feature type="region of interest" description="Disordered" evidence="1">
    <location>
        <begin position="231"/>
        <end position="250"/>
    </location>
</feature>
<dbReference type="Proteomes" id="UP001140230">
    <property type="component" value="Unassembled WGS sequence"/>
</dbReference>
<evidence type="ECO:0008006" key="5">
    <source>
        <dbReference type="Google" id="ProtNLM"/>
    </source>
</evidence>
<reference evidence="3" key="1">
    <citation type="journal article" date="2022" name="Phytopathology">
        <title>Whole genome sequencing-based tracing of a 2022 introduction and outbreak of Xanthomonas hortorum pv. pelargonii.</title>
        <authorList>
            <person name="Iruegas Bocardo F."/>
            <person name="Weisberg A.J."/>
            <person name="Riutta E.R."/>
            <person name="Kilday K.B."/>
            <person name="Bonkowski J.C."/>
            <person name="Creswell T.C."/>
            <person name="Daughtrey M."/>
            <person name="Rane K.K."/>
            <person name="Grunwald N.J."/>
            <person name="Chang J.H."/>
            <person name="Putnam M."/>
        </authorList>
    </citation>
    <scope>NUCLEOTIDE SEQUENCE</scope>
    <source>
        <strain evidence="3">22-338</strain>
    </source>
</reference>
<name>A0A9X4BV92_9XANT</name>
<dbReference type="RefSeq" id="WP_104549185.1">
    <property type="nucleotide sequence ID" value="NZ_CP168173.1"/>
</dbReference>
<evidence type="ECO:0000313" key="4">
    <source>
        <dbReference type="Proteomes" id="UP001140230"/>
    </source>
</evidence>
<comment type="caution">
    <text evidence="3">The sequence shown here is derived from an EMBL/GenBank/DDBJ whole genome shotgun (WGS) entry which is preliminary data.</text>
</comment>
<dbReference type="Gene3D" id="2.180.10.10">
    <property type="entry name" value="RHS repeat-associated core"/>
    <property type="match status" value="1"/>
</dbReference>
<proteinExistence type="predicted"/>
<evidence type="ECO:0000256" key="2">
    <source>
        <dbReference type="SAM" id="SignalP"/>
    </source>
</evidence>
<reference evidence="3" key="2">
    <citation type="submission" date="2022-08" db="EMBL/GenBank/DDBJ databases">
        <authorList>
            <person name="Iruegas-Bocardo F."/>
            <person name="Weisberg A.J."/>
            <person name="Riutta E.R."/>
            <person name="Kilday K."/>
            <person name="Bonkowski J.C."/>
            <person name="Creswell T."/>
            <person name="Daughtrey M.L."/>
            <person name="Rane K."/>
            <person name="Grunwald N.J."/>
            <person name="Chang J.H."/>
            <person name="Putnam M.L."/>
        </authorList>
    </citation>
    <scope>NUCLEOTIDE SEQUENCE</scope>
    <source>
        <strain evidence="3">22-338</strain>
    </source>
</reference>
<protein>
    <recommendedName>
        <fullName evidence="5">RHS repeat-associated core domain-containing protein</fullName>
    </recommendedName>
</protein>
<evidence type="ECO:0000256" key="1">
    <source>
        <dbReference type="SAM" id="MobiDB-lite"/>
    </source>
</evidence>
<sequence>MRNSVPGLFATALCVLAFNASARFVSVDPVKANPNNGQNFNRYYYGNNNPYRFIDPDGRAACPKGSGGACIDSPRTETGTTVQAGPTQQQQAVDGQVRSASRSNALSDGTRLNFSGQEQGFKASADGTASNPMQPICQRCADGSTREGGVFNVRALGPDESGGHTHSNRLSGLPGPEDGSLARATDRSAYVISERGAFSIEKTDVGYRIRVIDGARPTSGERSQMRATIDGWNQHQGGSGVSCSTTPGGC</sequence>
<evidence type="ECO:0000313" key="3">
    <source>
        <dbReference type="EMBL" id="MDC8640216.1"/>
    </source>
</evidence>
<organism evidence="3 4">
    <name type="scientific">Xanthomonas hortorum pv. hederae</name>
    <dbReference type="NCBI Taxonomy" id="453603"/>
    <lineage>
        <taxon>Bacteria</taxon>
        <taxon>Pseudomonadati</taxon>
        <taxon>Pseudomonadota</taxon>
        <taxon>Gammaproteobacteria</taxon>
        <taxon>Lysobacterales</taxon>
        <taxon>Lysobacteraceae</taxon>
        <taxon>Xanthomonas</taxon>
    </lineage>
</organism>